<comment type="similarity">
    <text evidence="2">Belongs to the EamA transporter family.</text>
</comment>
<dbReference type="Proteomes" id="UP001500307">
    <property type="component" value="Unassembled WGS sequence"/>
</dbReference>
<evidence type="ECO:0000256" key="5">
    <source>
        <dbReference type="ARBA" id="ARBA00022989"/>
    </source>
</evidence>
<proteinExistence type="inferred from homology"/>
<evidence type="ECO:0000256" key="3">
    <source>
        <dbReference type="ARBA" id="ARBA00022475"/>
    </source>
</evidence>
<reference evidence="10" key="1">
    <citation type="journal article" date="2019" name="Int. J. Syst. Evol. Microbiol.">
        <title>The Global Catalogue of Microorganisms (GCM) 10K type strain sequencing project: providing services to taxonomists for standard genome sequencing and annotation.</title>
        <authorList>
            <consortium name="The Broad Institute Genomics Platform"/>
            <consortium name="The Broad Institute Genome Sequencing Center for Infectious Disease"/>
            <person name="Wu L."/>
            <person name="Ma J."/>
        </authorList>
    </citation>
    <scope>NUCLEOTIDE SEQUENCE [LARGE SCALE GENOMIC DNA]</scope>
    <source>
        <strain evidence="10">JCM 3175</strain>
    </source>
</reference>
<feature type="transmembrane region" description="Helical" evidence="7">
    <location>
        <begin position="36"/>
        <end position="54"/>
    </location>
</feature>
<keyword evidence="10" id="KW-1185">Reference proteome</keyword>
<feature type="transmembrane region" description="Helical" evidence="7">
    <location>
        <begin position="122"/>
        <end position="139"/>
    </location>
</feature>
<feature type="transmembrane region" description="Helical" evidence="7">
    <location>
        <begin position="145"/>
        <end position="166"/>
    </location>
</feature>
<dbReference type="RefSeq" id="WP_346119918.1">
    <property type="nucleotide sequence ID" value="NZ_BAABGU010000014.1"/>
</dbReference>
<feature type="transmembrane region" description="Helical" evidence="7">
    <location>
        <begin position="92"/>
        <end position="110"/>
    </location>
</feature>
<dbReference type="EMBL" id="BAABGU010000014">
    <property type="protein sequence ID" value="GAA4570590.1"/>
    <property type="molecule type" value="Genomic_DNA"/>
</dbReference>
<dbReference type="Pfam" id="PF00892">
    <property type="entry name" value="EamA"/>
    <property type="match status" value="2"/>
</dbReference>
<dbReference type="InterPro" id="IPR000620">
    <property type="entry name" value="EamA_dom"/>
</dbReference>
<evidence type="ECO:0000256" key="2">
    <source>
        <dbReference type="ARBA" id="ARBA00007362"/>
    </source>
</evidence>
<keyword evidence="5 7" id="KW-1133">Transmembrane helix</keyword>
<accession>A0ABP8SLQ6</accession>
<feature type="transmembrane region" description="Helical" evidence="7">
    <location>
        <begin position="271"/>
        <end position="291"/>
    </location>
</feature>
<dbReference type="PANTHER" id="PTHR42920:SF14">
    <property type="entry name" value="TRANSPORTER, DRUG_METABOLITE EXPORTER FAMILY"/>
    <property type="match status" value="1"/>
</dbReference>
<feature type="transmembrane region" description="Helical" evidence="7">
    <location>
        <begin position="178"/>
        <end position="200"/>
    </location>
</feature>
<feature type="transmembrane region" description="Helical" evidence="7">
    <location>
        <begin position="220"/>
        <end position="236"/>
    </location>
</feature>
<dbReference type="InterPro" id="IPR037185">
    <property type="entry name" value="EmrE-like"/>
</dbReference>
<keyword evidence="6 7" id="KW-0472">Membrane</keyword>
<organism evidence="9 10">
    <name type="scientific">Micromonospora coerulea</name>
    <dbReference type="NCBI Taxonomy" id="47856"/>
    <lineage>
        <taxon>Bacteria</taxon>
        <taxon>Bacillati</taxon>
        <taxon>Actinomycetota</taxon>
        <taxon>Actinomycetes</taxon>
        <taxon>Micromonosporales</taxon>
        <taxon>Micromonosporaceae</taxon>
        <taxon>Micromonospora</taxon>
    </lineage>
</organism>
<evidence type="ECO:0000256" key="7">
    <source>
        <dbReference type="SAM" id="Phobius"/>
    </source>
</evidence>
<feature type="transmembrane region" description="Helical" evidence="7">
    <location>
        <begin position="248"/>
        <end position="265"/>
    </location>
</feature>
<feature type="domain" description="EamA" evidence="8">
    <location>
        <begin position="10"/>
        <end position="138"/>
    </location>
</feature>
<dbReference type="PANTHER" id="PTHR42920">
    <property type="entry name" value="OS03G0707200 PROTEIN-RELATED"/>
    <property type="match status" value="1"/>
</dbReference>
<dbReference type="InterPro" id="IPR051258">
    <property type="entry name" value="Diverse_Substrate_Transporter"/>
</dbReference>
<sequence length="339" mass="34547">MRSRHATFPLFAVLSWGVMFPVLASALTRVDALNLTTARYGLAAAVLLALLLVREGGGALRADGRAVELVVLGVLGFAGFNVLTNLALGHAAPQQIALFVATTPLVTQLVRWVRDGVRPRPVLLGFSLLALVGVGLVITRGRLDGLGQFGVGGLLMIGAVLGWAVYTHGASRFTGWSPLRYTTLTAVAGTAAMLAASLTADLAGWQHLPAAADLGAVAPQLAYAVIVAAVLAVLAWNTGVQRLGAADAALFMNLVPVTTFVVQTVRGYRPGAVELAGAALTIAALVAANLLTRARPAPGGAAATPAVAAARTSAPAATPVPFAVTDRPAVTDPIAVVAR</sequence>
<feature type="transmembrane region" description="Helical" evidence="7">
    <location>
        <begin position="66"/>
        <end position="86"/>
    </location>
</feature>
<evidence type="ECO:0000256" key="1">
    <source>
        <dbReference type="ARBA" id="ARBA00004651"/>
    </source>
</evidence>
<name>A0ABP8SLQ6_9ACTN</name>
<evidence type="ECO:0000313" key="10">
    <source>
        <dbReference type="Proteomes" id="UP001500307"/>
    </source>
</evidence>
<evidence type="ECO:0000256" key="6">
    <source>
        <dbReference type="ARBA" id="ARBA00023136"/>
    </source>
</evidence>
<comment type="subcellular location">
    <subcellularLocation>
        <location evidence="1">Cell membrane</location>
        <topology evidence="1">Multi-pass membrane protein</topology>
    </subcellularLocation>
</comment>
<protein>
    <submittedName>
        <fullName evidence="9">DMT family transporter</fullName>
    </submittedName>
</protein>
<keyword evidence="4 7" id="KW-0812">Transmembrane</keyword>
<feature type="domain" description="EamA" evidence="8">
    <location>
        <begin position="152"/>
        <end position="287"/>
    </location>
</feature>
<comment type="caution">
    <text evidence="9">The sequence shown here is derived from an EMBL/GenBank/DDBJ whole genome shotgun (WGS) entry which is preliminary data.</text>
</comment>
<dbReference type="SUPFAM" id="SSF103481">
    <property type="entry name" value="Multidrug resistance efflux transporter EmrE"/>
    <property type="match status" value="1"/>
</dbReference>
<keyword evidence="3" id="KW-1003">Cell membrane</keyword>
<evidence type="ECO:0000313" key="9">
    <source>
        <dbReference type="EMBL" id="GAA4570590.1"/>
    </source>
</evidence>
<gene>
    <name evidence="9" type="ORF">GCM10023176_29540</name>
</gene>
<evidence type="ECO:0000256" key="4">
    <source>
        <dbReference type="ARBA" id="ARBA00022692"/>
    </source>
</evidence>
<evidence type="ECO:0000259" key="8">
    <source>
        <dbReference type="Pfam" id="PF00892"/>
    </source>
</evidence>